<gene>
    <name evidence="2" type="ORF">I5803_10130</name>
</gene>
<keyword evidence="3" id="KW-1185">Reference proteome</keyword>
<protein>
    <submittedName>
        <fullName evidence="2">DUF4417 domain-containing protein</fullName>
    </submittedName>
</protein>
<dbReference type="EMBL" id="JADWYS010000001">
    <property type="protein sequence ID" value="MBG9388379.1"/>
    <property type="molecule type" value="Genomic_DNA"/>
</dbReference>
<dbReference type="Proteomes" id="UP000651050">
    <property type="component" value="Unassembled WGS sequence"/>
</dbReference>
<evidence type="ECO:0000313" key="3">
    <source>
        <dbReference type="Proteomes" id="UP000651050"/>
    </source>
</evidence>
<comment type="caution">
    <text evidence="2">The sequence shown here is derived from an EMBL/GenBank/DDBJ whole genome shotgun (WGS) entry which is preliminary data.</text>
</comment>
<name>A0A931H4E2_9BURK</name>
<sequence length="390" mass="43463">MIDKADAQSLIRTLWHNRGEPPAMGCRDCPDRPECGGLQVSASLFDCMDHCTCVDRQACQKVCPNNRHFVARIHEVRGFGYDDIERRRGIPLVQLPTFAHLLFTYPKISNLVQLPVAAIPLSDAFNRSGKGGTALTRSEVDSRFRLAAKTPLILSGVGLDRKIEKFWGVTRGRSELLAGIRALDPLMVTTPNYSVTLDAPRHDAMHSLKRILLSWSELHDAGLRTALHLNAVTDRDYGRMAEFLSAHSEIRAVSVEFETGAAPEEQGVYHAQQLDELVQRIGRPLHLVFRGDARWVPMLQKSFPSITALNGSASIRTRMRRRAVLAGEQLSWASAPTQEGEALDELLAHNLRSVSLWFSAKTIAPVPSRKKAPLEVRPKRHDEARQPGLL</sequence>
<reference evidence="2" key="1">
    <citation type="submission" date="2020-11" db="EMBL/GenBank/DDBJ databases">
        <title>Bacterial whole genome sequence for Caenimonas sp. DR4.4.</title>
        <authorList>
            <person name="Le V."/>
            <person name="Ko S.-R."/>
            <person name="Ahn C.-Y."/>
            <person name="Oh H.-M."/>
        </authorList>
    </citation>
    <scope>NUCLEOTIDE SEQUENCE</scope>
    <source>
        <strain evidence="2">DR4.4</strain>
    </source>
</reference>
<feature type="compositionally biased region" description="Basic and acidic residues" evidence="1">
    <location>
        <begin position="372"/>
        <end position="390"/>
    </location>
</feature>
<feature type="region of interest" description="Disordered" evidence="1">
    <location>
        <begin position="369"/>
        <end position="390"/>
    </location>
</feature>
<evidence type="ECO:0000313" key="2">
    <source>
        <dbReference type="EMBL" id="MBG9388379.1"/>
    </source>
</evidence>
<dbReference type="AlphaFoldDB" id="A0A931H4E2"/>
<dbReference type="RefSeq" id="WP_196986246.1">
    <property type="nucleotide sequence ID" value="NZ_JADWYS010000001.1"/>
</dbReference>
<organism evidence="2 3">
    <name type="scientific">Caenimonas aquaedulcis</name>
    <dbReference type="NCBI Taxonomy" id="2793270"/>
    <lineage>
        <taxon>Bacteria</taxon>
        <taxon>Pseudomonadati</taxon>
        <taxon>Pseudomonadota</taxon>
        <taxon>Betaproteobacteria</taxon>
        <taxon>Burkholderiales</taxon>
        <taxon>Comamonadaceae</taxon>
        <taxon>Caenimonas</taxon>
    </lineage>
</organism>
<evidence type="ECO:0000256" key="1">
    <source>
        <dbReference type="SAM" id="MobiDB-lite"/>
    </source>
</evidence>
<proteinExistence type="predicted"/>
<accession>A0A931H4E2</accession>